<sequence length="401" mass="44945">MNQLNNPTAQAVDNVLIYIFGFSLLLLLGITVVTIYFVVKYRRSKCPEPTSQVEGSWLLETIWTVLPIIIVMTMFWYGWSNYVGLREIPADAMEVKATARMWSWQFEYPDGRKETKLYVPVNKPVKVLLYSTDVLHSFFVPAFRIKRDTVPNMESYVWFQAPETGSYDIFCAEYCGVGHADMTTSVEVLSEEDYAQWASSATVSADPRGLIVLNEQGCIGCHSLDGTENIGPSLFELAGNPREIEKDGKTIEIIIDEAYLQRAIRDPDAEITKGFDPMMPAYDEEAINNEDLQAVVDYLLGKVAEEEPDGDRLMVENGCIGCHSLDGSESIAPTFKGIGQREVTIERDGQSVTIKVDAEYLRRALLDPNAEIVKGFAPMMPAADYLSAEEIDAIIKRLLQE</sequence>
<keyword evidence="6 16" id="KW-0812">Transmembrane</keyword>
<evidence type="ECO:0000256" key="7">
    <source>
        <dbReference type="ARBA" id="ARBA00022723"/>
    </source>
</evidence>
<dbReference type="GO" id="GO:0042773">
    <property type="term" value="P:ATP synthesis coupled electron transport"/>
    <property type="evidence" value="ECO:0007669"/>
    <property type="project" value="TreeGrafter"/>
</dbReference>
<evidence type="ECO:0000259" key="21">
    <source>
        <dbReference type="PROSITE" id="PS51007"/>
    </source>
</evidence>
<feature type="domain" description="Cytochrome c" evidence="21">
    <location>
        <begin position="305"/>
        <end position="401"/>
    </location>
</feature>
<evidence type="ECO:0000256" key="17">
    <source>
        <dbReference type="RuleBase" id="RU004024"/>
    </source>
</evidence>
<name>A0A1H3W5M3_9BACT</name>
<dbReference type="PROSITE" id="PS00078">
    <property type="entry name" value="COX2"/>
    <property type="match status" value="1"/>
</dbReference>
<evidence type="ECO:0000256" key="4">
    <source>
        <dbReference type="ARBA" id="ARBA00022617"/>
    </source>
</evidence>
<dbReference type="InterPro" id="IPR036257">
    <property type="entry name" value="Cyt_c_oxidase_su2_TM_sf"/>
</dbReference>
<dbReference type="PROSITE" id="PS51007">
    <property type="entry name" value="CYTC"/>
    <property type="match status" value="2"/>
</dbReference>
<keyword evidence="8" id="KW-1278">Translocase</keyword>
<dbReference type="InterPro" id="IPR014222">
    <property type="entry name" value="Cyt_c_oxidase_su2"/>
</dbReference>
<dbReference type="InterPro" id="IPR011759">
    <property type="entry name" value="Cyt_c_oxidase_su2_TM_dom"/>
</dbReference>
<dbReference type="SUPFAM" id="SSF81464">
    <property type="entry name" value="Cytochrome c oxidase subunit II-like, transmembrane region"/>
    <property type="match status" value="1"/>
</dbReference>
<dbReference type="GO" id="GO:0004129">
    <property type="term" value="F:cytochrome-c oxidase activity"/>
    <property type="evidence" value="ECO:0007669"/>
    <property type="project" value="UniProtKB-EC"/>
</dbReference>
<dbReference type="GO" id="GO:0005507">
    <property type="term" value="F:copper ion binding"/>
    <property type="evidence" value="ECO:0007669"/>
    <property type="project" value="InterPro"/>
</dbReference>
<dbReference type="Proteomes" id="UP000199409">
    <property type="component" value="Unassembled WGS sequence"/>
</dbReference>
<dbReference type="InterPro" id="IPR008972">
    <property type="entry name" value="Cupredoxin"/>
</dbReference>
<evidence type="ECO:0000256" key="12">
    <source>
        <dbReference type="ARBA" id="ARBA00023008"/>
    </source>
</evidence>
<keyword evidence="13 18" id="KW-0472">Membrane</keyword>
<evidence type="ECO:0000256" key="8">
    <source>
        <dbReference type="ARBA" id="ARBA00022967"/>
    </source>
</evidence>
<dbReference type="InterPro" id="IPR036909">
    <property type="entry name" value="Cyt_c-like_dom_sf"/>
</dbReference>
<dbReference type="STRING" id="37625.SAMN05660420_00484"/>
<dbReference type="PANTHER" id="PTHR22888:SF9">
    <property type="entry name" value="CYTOCHROME C OXIDASE SUBUNIT 2"/>
    <property type="match status" value="1"/>
</dbReference>
<dbReference type="OrthoDB" id="9781261at2"/>
<dbReference type="Pfam" id="PF00116">
    <property type="entry name" value="COX2"/>
    <property type="match status" value="1"/>
</dbReference>
<dbReference type="GO" id="GO:0020037">
    <property type="term" value="F:heme binding"/>
    <property type="evidence" value="ECO:0007669"/>
    <property type="project" value="InterPro"/>
</dbReference>
<dbReference type="EC" id="7.1.1.9" evidence="17"/>
<comment type="similarity">
    <text evidence="2 16">Belongs to the cytochrome c oxidase subunit 2 family.</text>
</comment>
<dbReference type="Gene3D" id="2.60.40.420">
    <property type="entry name" value="Cupredoxins - blue copper proteins"/>
    <property type="match status" value="1"/>
</dbReference>
<feature type="domain" description="Cytochrome oxidase subunit II transmembrane region profile" evidence="20">
    <location>
        <begin position="1"/>
        <end position="89"/>
    </location>
</feature>
<dbReference type="InterPro" id="IPR002429">
    <property type="entry name" value="CcO_II-like_C"/>
</dbReference>
<comment type="cofactor">
    <cofactor evidence="17">
        <name>Cu cation</name>
        <dbReference type="ChEBI" id="CHEBI:23378"/>
    </cofactor>
    <text evidence="17">Binds a copper A center.</text>
</comment>
<reference evidence="22 23" key="1">
    <citation type="submission" date="2016-10" db="EMBL/GenBank/DDBJ databases">
        <authorList>
            <person name="de Groot N.N."/>
        </authorList>
    </citation>
    <scope>NUCLEOTIDE SEQUENCE [LARGE SCALE GENOMIC DNA]</scope>
    <source>
        <strain evidence="22 23">DSM 7343</strain>
    </source>
</reference>
<dbReference type="SUPFAM" id="SSF46626">
    <property type="entry name" value="Cytochrome c"/>
    <property type="match status" value="2"/>
</dbReference>
<dbReference type="Pfam" id="PF02790">
    <property type="entry name" value="COX2_TM"/>
    <property type="match status" value="1"/>
</dbReference>
<dbReference type="Gene3D" id="1.10.287.90">
    <property type="match status" value="1"/>
</dbReference>
<dbReference type="PANTHER" id="PTHR22888">
    <property type="entry name" value="CYTOCHROME C OXIDASE, SUBUNIT II"/>
    <property type="match status" value="1"/>
</dbReference>
<gene>
    <name evidence="22" type="ORF">SAMN05660420_00484</name>
</gene>
<dbReference type="EMBL" id="FNQN01000001">
    <property type="protein sequence ID" value="SDZ82290.1"/>
    <property type="molecule type" value="Genomic_DNA"/>
</dbReference>
<comment type="function">
    <text evidence="14 17">Subunits I and II form the functional core of the enzyme complex. Electrons originating in cytochrome c are transferred via heme a and Cu(A) to the binuclear center formed by heme a3 and Cu(B).</text>
</comment>
<dbReference type="CDD" id="cd13915">
    <property type="entry name" value="CuRO_HCO_II_like_2"/>
    <property type="match status" value="1"/>
</dbReference>
<keyword evidence="5 16" id="KW-0679">Respiratory chain</keyword>
<evidence type="ECO:0000256" key="5">
    <source>
        <dbReference type="ARBA" id="ARBA00022660"/>
    </source>
</evidence>
<dbReference type="GO" id="GO:0005886">
    <property type="term" value="C:plasma membrane"/>
    <property type="evidence" value="ECO:0007669"/>
    <property type="project" value="UniProtKB-SubCell"/>
</dbReference>
<dbReference type="PROSITE" id="PS50999">
    <property type="entry name" value="COX2_TM"/>
    <property type="match status" value="1"/>
</dbReference>
<dbReference type="InterPro" id="IPR001505">
    <property type="entry name" value="Copper_CuA"/>
</dbReference>
<dbReference type="InterPro" id="IPR045187">
    <property type="entry name" value="CcO_II"/>
</dbReference>
<keyword evidence="7 15" id="KW-0479">Metal-binding</keyword>
<dbReference type="NCBIfam" id="TIGR02866">
    <property type="entry name" value="CoxB"/>
    <property type="match status" value="1"/>
</dbReference>
<dbReference type="Gene3D" id="1.10.760.10">
    <property type="entry name" value="Cytochrome c-like domain"/>
    <property type="match status" value="2"/>
</dbReference>
<evidence type="ECO:0000256" key="18">
    <source>
        <dbReference type="SAM" id="Phobius"/>
    </source>
</evidence>
<evidence type="ECO:0000256" key="1">
    <source>
        <dbReference type="ARBA" id="ARBA00004141"/>
    </source>
</evidence>
<keyword evidence="3 16" id="KW-0813">Transport</keyword>
<evidence type="ECO:0000256" key="2">
    <source>
        <dbReference type="ARBA" id="ARBA00007866"/>
    </source>
</evidence>
<evidence type="ECO:0000259" key="20">
    <source>
        <dbReference type="PROSITE" id="PS50999"/>
    </source>
</evidence>
<dbReference type="AlphaFoldDB" id="A0A1H3W5M3"/>
<feature type="domain" description="Cytochrome oxidase subunit II copper A binding" evidence="19">
    <location>
        <begin position="90"/>
        <end position="200"/>
    </location>
</feature>
<evidence type="ECO:0000256" key="9">
    <source>
        <dbReference type="ARBA" id="ARBA00022982"/>
    </source>
</evidence>
<evidence type="ECO:0000256" key="6">
    <source>
        <dbReference type="ARBA" id="ARBA00022692"/>
    </source>
</evidence>
<keyword evidence="10 18" id="KW-1133">Transmembrane helix</keyword>
<comment type="catalytic activity">
    <reaction evidence="17">
        <text>4 Fe(II)-[cytochrome c] + O2 + 8 H(+)(in) = 4 Fe(III)-[cytochrome c] + 2 H2O + 4 H(+)(out)</text>
        <dbReference type="Rhea" id="RHEA:11436"/>
        <dbReference type="Rhea" id="RHEA-COMP:10350"/>
        <dbReference type="Rhea" id="RHEA-COMP:14399"/>
        <dbReference type="ChEBI" id="CHEBI:15377"/>
        <dbReference type="ChEBI" id="CHEBI:15378"/>
        <dbReference type="ChEBI" id="CHEBI:15379"/>
        <dbReference type="ChEBI" id="CHEBI:29033"/>
        <dbReference type="ChEBI" id="CHEBI:29034"/>
        <dbReference type="EC" id="7.1.1.9"/>
    </reaction>
</comment>
<evidence type="ECO:0000256" key="11">
    <source>
        <dbReference type="ARBA" id="ARBA00023004"/>
    </source>
</evidence>
<accession>A0A1H3W5M3</accession>
<evidence type="ECO:0000256" key="3">
    <source>
        <dbReference type="ARBA" id="ARBA00022448"/>
    </source>
</evidence>
<dbReference type="Pfam" id="PF00034">
    <property type="entry name" value="Cytochrom_C"/>
    <property type="match status" value="2"/>
</dbReference>
<keyword evidence="23" id="KW-1185">Reference proteome</keyword>
<dbReference type="RefSeq" id="WP_092344335.1">
    <property type="nucleotide sequence ID" value="NZ_FNQN01000001.1"/>
</dbReference>
<dbReference type="SUPFAM" id="SSF49503">
    <property type="entry name" value="Cupredoxins"/>
    <property type="match status" value="1"/>
</dbReference>
<organism evidence="22 23">
    <name type="scientific">Desulfuromusa kysingii</name>
    <dbReference type="NCBI Taxonomy" id="37625"/>
    <lineage>
        <taxon>Bacteria</taxon>
        <taxon>Pseudomonadati</taxon>
        <taxon>Thermodesulfobacteriota</taxon>
        <taxon>Desulfuromonadia</taxon>
        <taxon>Desulfuromonadales</taxon>
        <taxon>Geopsychrobacteraceae</taxon>
        <taxon>Desulfuromusa</taxon>
    </lineage>
</organism>
<proteinExistence type="inferred from homology"/>
<protein>
    <recommendedName>
        <fullName evidence="17">Cytochrome c oxidase subunit 2</fullName>
        <ecNumber evidence="17">7.1.1.9</ecNumber>
    </recommendedName>
</protein>
<dbReference type="InterPro" id="IPR009056">
    <property type="entry name" value="Cyt_c-like_dom"/>
</dbReference>
<keyword evidence="4 15" id="KW-0349">Heme</keyword>
<feature type="transmembrane region" description="Helical" evidence="18">
    <location>
        <begin position="15"/>
        <end position="37"/>
    </location>
</feature>
<evidence type="ECO:0000313" key="22">
    <source>
        <dbReference type="EMBL" id="SDZ82290.1"/>
    </source>
</evidence>
<evidence type="ECO:0000259" key="19">
    <source>
        <dbReference type="PROSITE" id="PS50857"/>
    </source>
</evidence>
<evidence type="ECO:0000313" key="23">
    <source>
        <dbReference type="Proteomes" id="UP000199409"/>
    </source>
</evidence>
<evidence type="ECO:0000256" key="16">
    <source>
        <dbReference type="RuleBase" id="RU000456"/>
    </source>
</evidence>
<dbReference type="GO" id="GO:0016491">
    <property type="term" value="F:oxidoreductase activity"/>
    <property type="evidence" value="ECO:0007669"/>
    <property type="project" value="InterPro"/>
</dbReference>
<keyword evidence="9 16" id="KW-0249">Electron transport</keyword>
<feature type="transmembrane region" description="Helical" evidence="18">
    <location>
        <begin position="57"/>
        <end position="79"/>
    </location>
</feature>
<comment type="subcellular location">
    <subcellularLocation>
        <location evidence="16">Cell membrane</location>
        <topology evidence="16">Multi-pass membrane protein</topology>
    </subcellularLocation>
    <subcellularLocation>
        <location evidence="1">Membrane</location>
        <topology evidence="1">Multi-pass membrane protein</topology>
    </subcellularLocation>
</comment>
<evidence type="ECO:0000256" key="13">
    <source>
        <dbReference type="ARBA" id="ARBA00023136"/>
    </source>
</evidence>
<keyword evidence="11 15" id="KW-0408">Iron</keyword>
<keyword evidence="12 17" id="KW-0186">Copper</keyword>
<dbReference type="PROSITE" id="PS50857">
    <property type="entry name" value="COX2_CUA"/>
    <property type="match status" value="1"/>
</dbReference>
<feature type="domain" description="Cytochrome c" evidence="21">
    <location>
        <begin position="204"/>
        <end position="303"/>
    </location>
</feature>
<evidence type="ECO:0000256" key="14">
    <source>
        <dbReference type="ARBA" id="ARBA00024688"/>
    </source>
</evidence>
<evidence type="ECO:0000256" key="10">
    <source>
        <dbReference type="ARBA" id="ARBA00022989"/>
    </source>
</evidence>
<evidence type="ECO:0000256" key="15">
    <source>
        <dbReference type="PROSITE-ProRule" id="PRU00433"/>
    </source>
</evidence>